<protein>
    <submittedName>
        <fullName evidence="2">Uncharacterized protein</fullName>
    </submittedName>
</protein>
<dbReference type="InParanoid" id="A0A078AIW2"/>
<sequence length="256" mass="30383">MCQRSTKEFEREKRRKDELKLKLQQAVPLKERSDSTSKSPTLKEYKKYLTNCSPPFQRTDPHSYYFEEKIGKLKNEDINNTTLQLQVHLLPRSYMDVRNSLGQPFVLHPGKGLKEFQNEITDPLNPCEPKYSGSNGINKYTQPLKKEIFSSTAKMSIFKVQEEIKDKIQRSIEEQKEKDRVKRFELDQKFKTAPRWQTHHNGHHDTFQPLIVDERVIVRQKDSSALQLQFKLRDKARFKVPKKNPEYFRIEKTVVE</sequence>
<feature type="compositionally biased region" description="Basic and acidic residues" evidence="1">
    <location>
        <begin position="1"/>
        <end position="21"/>
    </location>
</feature>
<evidence type="ECO:0000313" key="2">
    <source>
        <dbReference type="EMBL" id="CDW81387.1"/>
    </source>
</evidence>
<feature type="compositionally biased region" description="Basic and acidic residues" evidence="1">
    <location>
        <begin position="29"/>
        <end position="42"/>
    </location>
</feature>
<organism evidence="2 3">
    <name type="scientific">Stylonychia lemnae</name>
    <name type="common">Ciliate</name>
    <dbReference type="NCBI Taxonomy" id="5949"/>
    <lineage>
        <taxon>Eukaryota</taxon>
        <taxon>Sar</taxon>
        <taxon>Alveolata</taxon>
        <taxon>Ciliophora</taxon>
        <taxon>Intramacronucleata</taxon>
        <taxon>Spirotrichea</taxon>
        <taxon>Stichotrichia</taxon>
        <taxon>Sporadotrichida</taxon>
        <taxon>Oxytrichidae</taxon>
        <taxon>Stylonychinae</taxon>
        <taxon>Stylonychia</taxon>
    </lineage>
</organism>
<dbReference type="AlphaFoldDB" id="A0A078AIW2"/>
<reference evidence="2 3" key="1">
    <citation type="submission" date="2014-06" db="EMBL/GenBank/DDBJ databases">
        <authorList>
            <person name="Swart Estienne"/>
        </authorList>
    </citation>
    <scope>NUCLEOTIDE SEQUENCE [LARGE SCALE GENOMIC DNA]</scope>
    <source>
        <strain evidence="2 3">130c</strain>
    </source>
</reference>
<accession>A0A078AIW2</accession>
<evidence type="ECO:0000313" key="3">
    <source>
        <dbReference type="Proteomes" id="UP000039865"/>
    </source>
</evidence>
<keyword evidence="3" id="KW-1185">Reference proteome</keyword>
<dbReference type="Proteomes" id="UP000039865">
    <property type="component" value="Unassembled WGS sequence"/>
</dbReference>
<proteinExistence type="predicted"/>
<name>A0A078AIW2_STYLE</name>
<gene>
    <name evidence="2" type="primary">Contig8810.g9411</name>
    <name evidence="2" type="ORF">STYLEM_10403</name>
</gene>
<feature type="region of interest" description="Disordered" evidence="1">
    <location>
        <begin position="1"/>
        <end position="42"/>
    </location>
</feature>
<evidence type="ECO:0000256" key="1">
    <source>
        <dbReference type="SAM" id="MobiDB-lite"/>
    </source>
</evidence>
<dbReference type="EMBL" id="CCKQ01009881">
    <property type="protein sequence ID" value="CDW81387.1"/>
    <property type="molecule type" value="Genomic_DNA"/>
</dbReference>